<reference evidence="3" key="2">
    <citation type="journal article" date="2021" name="PeerJ">
        <title>Extensive microbial diversity within the chicken gut microbiome revealed by metagenomics and culture.</title>
        <authorList>
            <person name="Gilroy R."/>
            <person name="Ravi A."/>
            <person name="Getino M."/>
            <person name="Pursley I."/>
            <person name="Horton D.L."/>
            <person name="Alikhan N.F."/>
            <person name="Baker D."/>
            <person name="Gharbi K."/>
            <person name="Hall N."/>
            <person name="Watson M."/>
            <person name="Adriaenssens E.M."/>
            <person name="Foster-Nyarko E."/>
            <person name="Jarju S."/>
            <person name="Secka A."/>
            <person name="Antonio M."/>
            <person name="Oren A."/>
            <person name="Chaudhuri R.R."/>
            <person name="La Ragione R."/>
            <person name="Hildebrand F."/>
            <person name="Pallen M.J."/>
        </authorList>
    </citation>
    <scope>NUCLEOTIDE SEQUENCE</scope>
    <source>
        <strain evidence="3">ChiHjej9B8-7071</strain>
    </source>
</reference>
<dbReference type="SUPFAM" id="SSF53850">
    <property type="entry name" value="Periplasmic binding protein-like II"/>
    <property type="match status" value="1"/>
</dbReference>
<evidence type="ECO:0000313" key="4">
    <source>
        <dbReference type="Proteomes" id="UP000824258"/>
    </source>
</evidence>
<evidence type="ECO:0000313" key="3">
    <source>
        <dbReference type="EMBL" id="HIR09859.1"/>
    </source>
</evidence>
<dbReference type="AlphaFoldDB" id="A0A9D1A8G3"/>
<gene>
    <name evidence="3" type="ORF">IAA70_05610</name>
</gene>
<evidence type="ECO:0000256" key="1">
    <source>
        <dbReference type="SAM" id="MobiDB-lite"/>
    </source>
</evidence>
<dbReference type="Gene3D" id="3.40.190.10">
    <property type="entry name" value="Periplasmic binding protein-like II"/>
    <property type="match status" value="1"/>
</dbReference>
<protein>
    <submittedName>
        <fullName evidence="3">Extracellular solute-binding protein</fullName>
    </submittedName>
</protein>
<name>A0A9D1A8G3_9FIRM</name>
<reference evidence="3" key="1">
    <citation type="submission" date="2020-10" db="EMBL/GenBank/DDBJ databases">
        <authorList>
            <person name="Gilroy R."/>
        </authorList>
    </citation>
    <scope>NUCLEOTIDE SEQUENCE</scope>
    <source>
        <strain evidence="3">ChiHjej9B8-7071</strain>
    </source>
</reference>
<feature type="signal peptide" evidence="2">
    <location>
        <begin position="1"/>
        <end position="21"/>
    </location>
</feature>
<dbReference type="EMBL" id="DVGD01000176">
    <property type="protein sequence ID" value="HIR09859.1"/>
    <property type="molecule type" value="Genomic_DNA"/>
</dbReference>
<feature type="chain" id="PRO_5038767248" evidence="2">
    <location>
        <begin position="22"/>
        <end position="770"/>
    </location>
</feature>
<dbReference type="PROSITE" id="PS51257">
    <property type="entry name" value="PROKAR_LIPOPROTEIN"/>
    <property type="match status" value="1"/>
</dbReference>
<organism evidence="3 4">
    <name type="scientific">Candidatus Avoscillospira stercoripullorum</name>
    <dbReference type="NCBI Taxonomy" id="2840709"/>
    <lineage>
        <taxon>Bacteria</taxon>
        <taxon>Bacillati</taxon>
        <taxon>Bacillota</taxon>
        <taxon>Clostridia</taxon>
        <taxon>Eubacteriales</taxon>
        <taxon>Oscillospiraceae</taxon>
        <taxon>Oscillospiraceae incertae sedis</taxon>
        <taxon>Candidatus Avoscillospira</taxon>
    </lineage>
</organism>
<proteinExistence type="predicted"/>
<accession>A0A9D1A8G3</accession>
<dbReference type="Proteomes" id="UP000824258">
    <property type="component" value="Unassembled WGS sequence"/>
</dbReference>
<keyword evidence="2" id="KW-0732">Signal</keyword>
<feature type="region of interest" description="Disordered" evidence="1">
    <location>
        <begin position="23"/>
        <end position="45"/>
    </location>
</feature>
<evidence type="ECO:0000256" key="2">
    <source>
        <dbReference type="SAM" id="SignalP"/>
    </source>
</evidence>
<feature type="compositionally biased region" description="Polar residues" evidence="1">
    <location>
        <begin position="26"/>
        <end position="38"/>
    </location>
</feature>
<comment type="caution">
    <text evidence="3">The sequence shown here is derived from an EMBL/GenBank/DDBJ whole genome shotgun (WGS) entry which is preliminary data.</text>
</comment>
<sequence length="770" mass="83566">MKKLFGIIIAALVLLTACDQAHRESQPTSSTETATVNAPQRDGEMGSVRYQPTEVAVEDCYGQITDLCAVGQWVYFLAPVKVGETTVADWETGEPVSRIETQPGLFRLDLTTLEVQALPAFAFPDLAEDSDSSAGLRFLQAGADGTLWALRHVFSYSTSQQSYELLQISLEGQVERALPLPYASVEAFVPGEDGRLYVQWDSTISVLLPDGTEVQTLPVEQAGGSLCRCADALGVRYLSPRPGEEMQQSWFAALDLETLRWQEPAVLPGDGANLCAAPGGTDLTYIYLSPRSGDLYGDAQGETVKVVDFLSCGVDPREVTQVAGLEDGGILAACFGGGSRYSEKQPSLLLLRPTAEQGQEARICLRLACYGLDSALIEPILAFNRTNAACYIEVTDYQEYDLSGGSGAGLTRLAAEILAGDVPDLFCTENLPVRTYAAQGILLDLNSCMAEDPEFSRDAFVEPLLQALELDGGLYELPCGFSVKTLFGLEETVSAFTWTAEGMEQALSQLEPGATVLPRSYTRLEGKAFLCESLEAFVDWEAGRCRFESPAFLALLRLVASLPEEAAQLEEPWLTQEGLLAVRQQLLIPVSLQSFEAVVYQLEPVGDTAFVGYPGDQGPGRFACVRPMAISAACPAQAQAWQFLTGLLEDSTYFPVLREELEQLFQSSMEIRYSEDADGTLQPEVITSYRPIDAQGRQGETIQVNALTPAQAETVMALIGETRDVARTDPALQEIVLDELDYYLAGAHTAEETAANIQSRASVYVAERST</sequence>